<dbReference type="InterPro" id="IPR008969">
    <property type="entry name" value="CarboxyPept-like_regulatory"/>
</dbReference>
<dbReference type="InterPro" id="IPR037066">
    <property type="entry name" value="Plug_dom_sf"/>
</dbReference>
<organism evidence="3 4">
    <name type="scientific">Spirosoma telluris</name>
    <dbReference type="NCBI Taxonomy" id="2183553"/>
    <lineage>
        <taxon>Bacteria</taxon>
        <taxon>Pseudomonadati</taxon>
        <taxon>Bacteroidota</taxon>
        <taxon>Cytophagia</taxon>
        <taxon>Cytophagales</taxon>
        <taxon>Cytophagaceae</taxon>
        <taxon>Spirosoma</taxon>
    </lineage>
</organism>
<dbReference type="Pfam" id="PF07715">
    <property type="entry name" value="Plug"/>
    <property type="match status" value="1"/>
</dbReference>
<name>A0A327NST9_9BACT</name>
<sequence>MRNISLHQQHKQRISLLTGLFVLLFFQSALAGLPPIRVTGKVTDGASSVGIPGVTVQVKGTTTGTVTDGNGVYSIQAEDNATLVFSSIGYQKVEIAIGGRTTINVPLAEDTKSLAEVVVVGYGTQRKSDVTGATVTIKGEELIKQPVLTATQALQGKAAGVQIISSGQPGSSPVVRIRGTGSALGGRRLCSLSMVC</sequence>
<keyword evidence="1" id="KW-0813">Transport</keyword>
<dbReference type="RefSeq" id="WP_111347106.1">
    <property type="nucleotide sequence ID" value="NZ_QLII01000001.1"/>
</dbReference>
<dbReference type="SUPFAM" id="SSF49464">
    <property type="entry name" value="Carboxypeptidase regulatory domain-like"/>
    <property type="match status" value="1"/>
</dbReference>
<protein>
    <recommendedName>
        <fullName evidence="2">TonB-dependent receptor plug domain-containing protein</fullName>
    </recommendedName>
</protein>
<accession>A0A327NST9</accession>
<proteinExistence type="inferred from homology"/>
<gene>
    <name evidence="3" type="ORF">HMF3257_27665</name>
</gene>
<comment type="similarity">
    <text evidence="1">Belongs to the TonB-dependent receptor family.</text>
</comment>
<comment type="caution">
    <text evidence="3">The sequence shown here is derived from an EMBL/GenBank/DDBJ whole genome shotgun (WGS) entry which is preliminary data.</text>
</comment>
<evidence type="ECO:0000313" key="3">
    <source>
        <dbReference type="EMBL" id="RAI77016.1"/>
    </source>
</evidence>
<dbReference type="SUPFAM" id="SSF56935">
    <property type="entry name" value="Porins"/>
    <property type="match status" value="1"/>
</dbReference>
<dbReference type="PROSITE" id="PS52016">
    <property type="entry name" value="TONB_DEPENDENT_REC_3"/>
    <property type="match status" value="1"/>
</dbReference>
<dbReference type="InterPro" id="IPR039426">
    <property type="entry name" value="TonB-dep_rcpt-like"/>
</dbReference>
<keyword evidence="1" id="KW-1134">Transmembrane beta strand</keyword>
<dbReference type="Proteomes" id="UP000249016">
    <property type="component" value="Unassembled WGS sequence"/>
</dbReference>
<keyword evidence="1" id="KW-0472">Membrane</keyword>
<evidence type="ECO:0000256" key="1">
    <source>
        <dbReference type="PROSITE-ProRule" id="PRU01360"/>
    </source>
</evidence>
<keyword evidence="1" id="KW-0812">Transmembrane</keyword>
<dbReference type="Pfam" id="PF13715">
    <property type="entry name" value="CarbopepD_reg_2"/>
    <property type="match status" value="1"/>
</dbReference>
<dbReference type="OrthoDB" id="7432683at2"/>
<dbReference type="EMBL" id="QLII01000001">
    <property type="protein sequence ID" value="RAI77016.1"/>
    <property type="molecule type" value="Genomic_DNA"/>
</dbReference>
<evidence type="ECO:0000259" key="2">
    <source>
        <dbReference type="Pfam" id="PF07715"/>
    </source>
</evidence>
<dbReference type="Gene3D" id="2.170.130.10">
    <property type="entry name" value="TonB-dependent receptor, plug domain"/>
    <property type="match status" value="1"/>
</dbReference>
<keyword evidence="4" id="KW-1185">Reference proteome</keyword>
<reference evidence="3 4" key="1">
    <citation type="submission" date="2018-06" db="EMBL/GenBank/DDBJ databases">
        <title>Spirosoma sp. HMF3257 Genome sequencing and assembly.</title>
        <authorList>
            <person name="Kang H."/>
            <person name="Cha I."/>
            <person name="Kim H."/>
            <person name="Kang J."/>
            <person name="Joh K."/>
        </authorList>
    </citation>
    <scope>NUCLEOTIDE SEQUENCE [LARGE SCALE GENOMIC DNA]</scope>
    <source>
        <strain evidence="3 4">HMF3257</strain>
    </source>
</reference>
<dbReference type="AlphaFoldDB" id="A0A327NST9"/>
<feature type="domain" description="TonB-dependent receptor plug" evidence="2">
    <location>
        <begin position="127"/>
        <end position="182"/>
    </location>
</feature>
<evidence type="ECO:0000313" key="4">
    <source>
        <dbReference type="Proteomes" id="UP000249016"/>
    </source>
</evidence>
<dbReference type="GO" id="GO:0009279">
    <property type="term" value="C:cell outer membrane"/>
    <property type="evidence" value="ECO:0007669"/>
    <property type="project" value="UniProtKB-SubCell"/>
</dbReference>
<dbReference type="Gene3D" id="2.60.40.1120">
    <property type="entry name" value="Carboxypeptidase-like, regulatory domain"/>
    <property type="match status" value="1"/>
</dbReference>
<keyword evidence="1" id="KW-0998">Cell outer membrane</keyword>
<dbReference type="InterPro" id="IPR012910">
    <property type="entry name" value="Plug_dom"/>
</dbReference>
<comment type="subcellular location">
    <subcellularLocation>
        <location evidence="1">Cell outer membrane</location>
        <topology evidence="1">Multi-pass membrane protein</topology>
    </subcellularLocation>
</comment>